<comment type="cofactor">
    <cofactor evidence="1">
        <name>Mg(2+)</name>
        <dbReference type="ChEBI" id="CHEBI:18420"/>
    </cofactor>
</comment>
<dbReference type="InterPro" id="IPR015797">
    <property type="entry name" value="NUDIX_hydrolase-like_dom_sf"/>
</dbReference>
<name>A0A1S2LFE3_9BACI</name>
<dbReference type="SUPFAM" id="SSF55811">
    <property type="entry name" value="Nudix"/>
    <property type="match status" value="1"/>
</dbReference>
<dbReference type="PROSITE" id="PS51462">
    <property type="entry name" value="NUDIX"/>
    <property type="match status" value="1"/>
</dbReference>
<keyword evidence="6" id="KW-1185">Reference proteome</keyword>
<dbReference type="Gene3D" id="3.90.79.10">
    <property type="entry name" value="Nucleoside Triphosphate Pyrophosphohydrolase"/>
    <property type="match status" value="1"/>
</dbReference>
<reference evidence="4 6" key="1">
    <citation type="submission" date="2016-10" db="EMBL/GenBank/DDBJ databases">
        <title>Draft genome sequences of four alkaliphilic bacteria belonging to the Anaerobacillus genus.</title>
        <authorList>
            <person name="Bassil N.M."/>
            <person name="Lloyd J.R."/>
        </authorList>
    </citation>
    <scope>NUCLEOTIDE SEQUENCE [LARGE SCALE GENOMIC DNA]</scope>
    <source>
        <strain evidence="4 6">NB2006</strain>
    </source>
</reference>
<protein>
    <submittedName>
        <fullName evidence="5">NUDIX domain-containing protein</fullName>
    </submittedName>
    <submittedName>
        <fullName evidence="4">NUDIX hydrolase</fullName>
    </submittedName>
</protein>
<gene>
    <name evidence="5" type="ORF">AWH56_022760</name>
    <name evidence="4" type="ORF">AWH56_16325</name>
</gene>
<dbReference type="OrthoDB" id="511483at2"/>
<dbReference type="PANTHER" id="PTHR43046:SF15">
    <property type="entry name" value="MUTT_NUDIX FAMILY PROTEIN"/>
    <property type="match status" value="1"/>
</dbReference>
<organism evidence="4 6">
    <name type="scientific">Anaerobacillus isosaccharinicus</name>
    <dbReference type="NCBI Taxonomy" id="1532552"/>
    <lineage>
        <taxon>Bacteria</taxon>
        <taxon>Bacillati</taxon>
        <taxon>Bacillota</taxon>
        <taxon>Bacilli</taxon>
        <taxon>Bacillales</taxon>
        <taxon>Bacillaceae</taxon>
        <taxon>Anaerobacillus</taxon>
    </lineage>
</organism>
<evidence type="ECO:0000256" key="1">
    <source>
        <dbReference type="ARBA" id="ARBA00001946"/>
    </source>
</evidence>
<dbReference type="AlphaFoldDB" id="A0A1S2LFE3"/>
<dbReference type="RefSeq" id="WP_071318074.1">
    <property type="nucleotide sequence ID" value="NZ_CP063356.2"/>
</dbReference>
<keyword evidence="2 4" id="KW-0378">Hydrolase</keyword>
<dbReference type="EMBL" id="LQXD01000142">
    <property type="protein sequence ID" value="OIJ11044.1"/>
    <property type="molecule type" value="Genomic_DNA"/>
</dbReference>
<reference evidence="5 6" key="3">
    <citation type="journal article" date="2019" name="Int. J. Syst. Evol. Microbiol.">
        <title>Anaerobacillus isosaccharinicus sp. nov., an alkaliphilic bacterium which degrades isosaccharinic acid.</title>
        <authorList>
            <person name="Bassil N.M."/>
            <person name="Lloyd J.R."/>
        </authorList>
    </citation>
    <scope>NUCLEOTIDE SEQUENCE [LARGE SCALE GENOMIC DNA]</scope>
    <source>
        <strain evidence="5 6">NB2006</strain>
    </source>
</reference>
<dbReference type="InterPro" id="IPR000086">
    <property type="entry name" value="NUDIX_hydrolase_dom"/>
</dbReference>
<dbReference type="GO" id="GO:0016787">
    <property type="term" value="F:hydrolase activity"/>
    <property type="evidence" value="ECO:0007669"/>
    <property type="project" value="UniProtKB-KW"/>
</dbReference>
<dbReference type="Pfam" id="PF00293">
    <property type="entry name" value="NUDIX"/>
    <property type="match status" value="1"/>
</dbReference>
<reference evidence="5" key="4">
    <citation type="submission" date="2020-10" db="EMBL/GenBank/DDBJ databases">
        <authorList>
            <person name="Bassil N.M."/>
            <person name="Lloyd J.R."/>
        </authorList>
    </citation>
    <scope>NUCLEOTIDE SEQUENCE</scope>
    <source>
        <strain evidence="5">NB2006</strain>
    </source>
</reference>
<dbReference type="PANTHER" id="PTHR43046">
    <property type="entry name" value="GDP-MANNOSE MANNOSYL HYDROLASE"/>
    <property type="match status" value="1"/>
</dbReference>
<reference evidence="5 6" key="2">
    <citation type="journal article" date="2017" name="Genome Announc.">
        <title>Draft Genome Sequences of Four Alkaliphilic Bacteria Belonging to the Anaerobacillus Genus.</title>
        <authorList>
            <person name="Bassil N.M."/>
            <person name="Lloyd J.R."/>
        </authorList>
    </citation>
    <scope>NUCLEOTIDE SEQUENCE [LARGE SCALE GENOMIC DNA]</scope>
    <source>
        <strain evidence="5 6">NB2006</strain>
    </source>
</reference>
<evidence type="ECO:0000313" key="4">
    <source>
        <dbReference type="EMBL" id="OIJ11044.1"/>
    </source>
</evidence>
<feature type="domain" description="Nudix hydrolase" evidence="3">
    <location>
        <begin position="20"/>
        <end position="162"/>
    </location>
</feature>
<dbReference type="PROSITE" id="PS00893">
    <property type="entry name" value="NUDIX_BOX"/>
    <property type="match status" value="1"/>
</dbReference>
<dbReference type="EMBL" id="CP063356">
    <property type="protein sequence ID" value="QOY35473.1"/>
    <property type="molecule type" value="Genomic_DNA"/>
</dbReference>
<evidence type="ECO:0000313" key="5">
    <source>
        <dbReference type="EMBL" id="QOY35473.1"/>
    </source>
</evidence>
<sequence length="172" mass="20092">MSFEVALGIQRTEHHDVKVKFREAVRAVIIDGDKILLVHSNLGDYKFPGGGLMQNESHSEALIREIAEETGYLSTLVGDKVGVIIEKQIDEYDQDAIFQMTSHYYRCNLQGERGKQNLDDYELQQEYTPKWVHIDDAIKQNQKMIQKFPQNGWIHRENYVLMKLKKQQIHMD</sequence>
<proteinExistence type="predicted"/>
<evidence type="ECO:0000259" key="3">
    <source>
        <dbReference type="PROSITE" id="PS51462"/>
    </source>
</evidence>
<dbReference type="CDD" id="cd02883">
    <property type="entry name" value="NUDIX_Hydrolase"/>
    <property type="match status" value="1"/>
</dbReference>
<evidence type="ECO:0000313" key="6">
    <source>
        <dbReference type="Proteomes" id="UP000180175"/>
    </source>
</evidence>
<dbReference type="KEGG" id="aia:AWH56_022760"/>
<accession>A0A1S2LFE3</accession>
<evidence type="ECO:0000256" key="2">
    <source>
        <dbReference type="ARBA" id="ARBA00022801"/>
    </source>
</evidence>
<dbReference type="Proteomes" id="UP000180175">
    <property type="component" value="Chromosome"/>
</dbReference>
<dbReference type="InterPro" id="IPR020084">
    <property type="entry name" value="NUDIX_hydrolase_CS"/>
</dbReference>